<evidence type="ECO:0000313" key="3">
    <source>
        <dbReference type="Proteomes" id="UP000198919"/>
    </source>
</evidence>
<keyword evidence="4" id="KW-1185">Reference proteome</keyword>
<sequence>MLLSSLSLSALIVSMLLIAGADMEQCKMSIQGAMLLALVLFAVDRNEAAAYGFDYRHRYTRAIFWIGNPLWSESFLFQMGYSHFYNLSAKC</sequence>
<gene>
    <name evidence="2" type="ORF">SAMN05421680_12122</name>
    <name evidence="1" type="ORF">Xmau_03919</name>
</gene>
<evidence type="ECO:0000313" key="1">
    <source>
        <dbReference type="EMBL" id="PHM37439.1"/>
    </source>
</evidence>
<name>A0A1I3VJH0_9GAMM</name>
<organism evidence="2 3">
    <name type="scientific">Xenorhabdus mauleonii</name>
    <dbReference type="NCBI Taxonomy" id="351675"/>
    <lineage>
        <taxon>Bacteria</taxon>
        <taxon>Pseudomonadati</taxon>
        <taxon>Pseudomonadota</taxon>
        <taxon>Gammaproteobacteria</taxon>
        <taxon>Enterobacterales</taxon>
        <taxon>Morganellaceae</taxon>
        <taxon>Xenorhabdus</taxon>
    </lineage>
</organism>
<dbReference type="EMBL" id="NITY01000021">
    <property type="protein sequence ID" value="PHM37439.1"/>
    <property type="molecule type" value="Genomic_DNA"/>
</dbReference>
<dbReference type="OrthoDB" id="9802676at2"/>
<evidence type="ECO:0000313" key="4">
    <source>
        <dbReference type="Proteomes" id="UP000224607"/>
    </source>
</evidence>
<proteinExistence type="predicted"/>
<dbReference type="Proteomes" id="UP000198919">
    <property type="component" value="Unassembled WGS sequence"/>
</dbReference>
<reference evidence="1 4" key="3">
    <citation type="journal article" date="2017" name="Nat. Microbiol.">
        <title>Natural product diversity associated with the nematode symbionts Photorhabdus and Xenorhabdus.</title>
        <authorList>
            <person name="Tobias N.J."/>
            <person name="Wolff H."/>
            <person name="Djahanschiri B."/>
            <person name="Grundmann F."/>
            <person name="Kronenwerth M."/>
            <person name="Shi Y.M."/>
            <person name="Simonyi S."/>
            <person name="Grun P."/>
            <person name="Shapiro-Ilan D."/>
            <person name="Pidot S.J."/>
            <person name="Stinear T.P."/>
            <person name="Ebersberger I."/>
            <person name="Bode H.B."/>
        </authorList>
    </citation>
    <scope>NUCLEOTIDE SEQUENCE [LARGE SCALE GENOMIC DNA]</scope>
    <source>
        <strain evidence="1 4">DSM 17908</strain>
    </source>
</reference>
<dbReference type="AlphaFoldDB" id="A0A1I3VJH0"/>
<dbReference type="RefSeq" id="WP_092513041.1">
    <property type="nucleotide sequence ID" value="NZ_CAWNQB010000014.1"/>
</dbReference>
<dbReference type="EMBL" id="FORG01000021">
    <property type="protein sequence ID" value="SFJ95312.1"/>
    <property type="molecule type" value="Genomic_DNA"/>
</dbReference>
<reference evidence="3" key="2">
    <citation type="submission" date="2016-10" db="EMBL/GenBank/DDBJ databases">
        <authorList>
            <person name="Varghese N."/>
            <person name="Submissions S."/>
        </authorList>
    </citation>
    <scope>NUCLEOTIDE SEQUENCE [LARGE SCALE GENOMIC DNA]</scope>
    <source>
        <strain evidence="3">DSM 17908</strain>
    </source>
</reference>
<protein>
    <submittedName>
        <fullName evidence="2">Uncharacterized protein</fullName>
    </submittedName>
</protein>
<evidence type="ECO:0000313" key="2">
    <source>
        <dbReference type="EMBL" id="SFJ95312.1"/>
    </source>
</evidence>
<reference evidence="2" key="1">
    <citation type="submission" date="2016-10" db="EMBL/GenBank/DDBJ databases">
        <authorList>
            <person name="de Groot N.N."/>
        </authorList>
    </citation>
    <scope>NUCLEOTIDE SEQUENCE [LARGE SCALE GENOMIC DNA]</scope>
    <source>
        <strain evidence="2">DSM 17908</strain>
    </source>
</reference>
<dbReference type="Proteomes" id="UP000224607">
    <property type="component" value="Unassembled WGS sequence"/>
</dbReference>
<accession>A0A1I3VJH0</accession>